<dbReference type="RefSeq" id="WP_218590812.1">
    <property type="nucleotide sequence ID" value="NZ_JADQDE010000220.1"/>
</dbReference>
<organism evidence="1 2">
    <name type="scientific">Pseudonocardia oceani</name>
    <dbReference type="NCBI Taxonomy" id="2792013"/>
    <lineage>
        <taxon>Bacteria</taxon>
        <taxon>Bacillati</taxon>
        <taxon>Actinomycetota</taxon>
        <taxon>Actinomycetes</taxon>
        <taxon>Pseudonocardiales</taxon>
        <taxon>Pseudonocardiaceae</taxon>
        <taxon>Pseudonocardia</taxon>
    </lineage>
</organism>
<reference evidence="1 2" key="1">
    <citation type="submission" date="2020-11" db="EMBL/GenBank/DDBJ databases">
        <title>Pseudonocardia abyssalis sp. nov. and Pseudonocardia oceani sp. nov., description and phylogenomic analysis of two novel actinomycetes isolated from the deep Southern Ocean.</title>
        <authorList>
            <person name="Parra J."/>
        </authorList>
    </citation>
    <scope>NUCLEOTIDE SEQUENCE [LARGE SCALE GENOMIC DNA]</scope>
    <source>
        <strain evidence="2">KRD185</strain>
    </source>
</reference>
<dbReference type="EMBL" id="JADQDF010000001">
    <property type="protein sequence ID" value="MBW0131859.1"/>
    <property type="molecule type" value="Genomic_DNA"/>
</dbReference>
<proteinExistence type="predicted"/>
<evidence type="ECO:0000313" key="2">
    <source>
        <dbReference type="Proteomes" id="UP000694300"/>
    </source>
</evidence>
<evidence type="ECO:0000313" key="1">
    <source>
        <dbReference type="EMBL" id="MBW0131859.1"/>
    </source>
</evidence>
<accession>A0ABS6UHZ8</accession>
<keyword evidence="2" id="KW-1185">Reference proteome</keyword>
<name>A0ABS6UHZ8_9PSEU</name>
<evidence type="ECO:0008006" key="3">
    <source>
        <dbReference type="Google" id="ProtNLM"/>
    </source>
</evidence>
<protein>
    <recommendedName>
        <fullName evidence="3">STAS domain-containing protein</fullName>
    </recommendedName>
</protein>
<comment type="caution">
    <text evidence="1">The sequence shown here is derived from an EMBL/GenBank/DDBJ whole genome shotgun (WGS) entry which is preliminary data.</text>
</comment>
<dbReference type="Proteomes" id="UP000694300">
    <property type="component" value="Unassembled WGS sequence"/>
</dbReference>
<sequence length="174" mass="18074">MRITPEHGPGSVLLHVTGRLTSDASARLHLALTTQLATGAAVLIDLSGLVLDRSAAPDLALRGRPRNVRARFCLPGCPTAGVVGDLVTDTVAPWGLDPLDATLAAAGSAQLVGRASEHGCDLVIEHDGRYLHLRVTDHHAPGRHGPDGPTAVHRVALRTGRGAPQEAEAQEADA</sequence>
<gene>
    <name evidence="1" type="ORF">I4I82_29905</name>
</gene>